<dbReference type="AlphaFoldDB" id="A0A5B1LK59"/>
<accession>A0A5B1LK59</accession>
<dbReference type="InterPro" id="IPR041522">
    <property type="entry name" value="CdaR_GGDEF"/>
</dbReference>
<dbReference type="InterPro" id="IPR051448">
    <property type="entry name" value="CdaR-like_regulators"/>
</dbReference>
<evidence type="ECO:0000259" key="2">
    <source>
        <dbReference type="Pfam" id="PF13556"/>
    </source>
</evidence>
<evidence type="ECO:0000259" key="3">
    <source>
        <dbReference type="Pfam" id="PF14361"/>
    </source>
</evidence>
<sequence length="394" mass="42187">MAAAEVAPEVRELSRALLPDSDALGARMAERVAAAVPSYAREQFITRDELIASCASNMRYVLGQLSGEPGANAEGPRTTGISRAEQGVPYAAVLEAFRVGGRFIWEVLVEKASSDSRDVLLLAAADIWAVSDDLAAQVTDAYRSSLADQARRDGQRRAVLVGTILDGDFERAEELWQSAGALNLQGDGAYVVVSAECESAGAEGLNDIERVLRKHNVASAWRLDHDRQDGLVALRFGFDVDRLVESLAAAATGRVGVSAPFERITGADGALRAARTACLAATPASTEVVRFDDRPLPVLVATAPEQARSLAITVLGGVLDLPAEDRRLLVQTARVWLDAAGSSSAAARDLHVHRNTVRYRLRRLEELSGRDLAHPVQAAEVHVALECARILDLV</sequence>
<dbReference type="Pfam" id="PF17853">
    <property type="entry name" value="GGDEF_2"/>
    <property type="match status" value="1"/>
</dbReference>
<keyword evidence="6" id="KW-1185">Reference proteome</keyword>
<dbReference type="Pfam" id="PF14361">
    <property type="entry name" value="RsbRD_N"/>
    <property type="match status" value="1"/>
</dbReference>
<gene>
    <name evidence="5" type="ORF">F0U44_00950</name>
</gene>
<organism evidence="5 6">
    <name type="scientific">Nocardioides humilatus</name>
    <dbReference type="NCBI Taxonomy" id="2607660"/>
    <lineage>
        <taxon>Bacteria</taxon>
        <taxon>Bacillati</taxon>
        <taxon>Actinomycetota</taxon>
        <taxon>Actinomycetes</taxon>
        <taxon>Propionibacteriales</taxon>
        <taxon>Nocardioidaceae</taxon>
        <taxon>Nocardioides</taxon>
    </lineage>
</organism>
<dbReference type="Gene3D" id="1.10.10.2840">
    <property type="entry name" value="PucR C-terminal helix-turn-helix domain"/>
    <property type="match status" value="1"/>
</dbReference>
<proteinExistence type="inferred from homology"/>
<feature type="domain" description="CdaR GGDEF-like" evidence="4">
    <location>
        <begin position="172"/>
        <end position="277"/>
    </location>
</feature>
<evidence type="ECO:0000313" key="6">
    <source>
        <dbReference type="Proteomes" id="UP000325003"/>
    </source>
</evidence>
<dbReference type="InterPro" id="IPR025751">
    <property type="entry name" value="RsbRD_N_dom"/>
</dbReference>
<dbReference type="InterPro" id="IPR025736">
    <property type="entry name" value="PucR_C-HTH_dom"/>
</dbReference>
<dbReference type="PANTHER" id="PTHR33744">
    <property type="entry name" value="CARBOHYDRATE DIACID REGULATOR"/>
    <property type="match status" value="1"/>
</dbReference>
<feature type="domain" description="RsbT co-antagonist protein RsbRD N-terminal" evidence="3">
    <location>
        <begin position="22"/>
        <end position="157"/>
    </location>
</feature>
<evidence type="ECO:0000256" key="1">
    <source>
        <dbReference type="ARBA" id="ARBA00006754"/>
    </source>
</evidence>
<dbReference type="EMBL" id="VUJV01000001">
    <property type="protein sequence ID" value="KAA1420943.1"/>
    <property type="molecule type" value="Genomic_DNA"/>
</dbReference>
<name>A0A5B1LK59_9ACTN</name>
<reference evidence="5 6" key="1">
    <citation type="submission" date="2019-09" db="EMBL/GenBank/DDBJ databases">
        <title>Nocardioides panacisoli sp. nov., isolated from the soil of a ginseng field.</title>
        <authorList>
            <person name="Cho C."/>
        </authorList>
    </citation>
    <scope>NUCLEOTIDE SEQUENCE [LARGE SCALE GENOMIC DNA]</scope>
    <source>
        <strain evidence="5 6">BN130099</strain>
    </source>
</reference>
<dbReference type="RefSeq" id="WP_149726403.1">
    <property type="nucleotide sequence ID" value="NZ_VUJV01000001.1"/>
</dbReference>
<protein>
    <submittedName>
        <fullName evidence="5">PucR family transcriptional regulator</fullName>
    </submittedName>
</protein>
<dbReference type="PANTHER" id="PTHR33744:SF1">
    <property type="entry name" value="DNA-BINDING TRANSCRIPTIONAL ACTIVATOR ADER"/>
    <property type="match status" value="1"/>
</dbReference>
<dbReference type="InterPro" id="IPR042070">
    <property type="entry name" value="PucR_C-HTH_sf"/>
</dbReference>
<dbReference type="Proteomes" id="UP000325003">
    <property type="component" value="Unassembled WGS sequence"/>
</dbReference>
<feature type="domain" description="PucR C-terminal helix-turn-helix" evidence="2">
    <location>
        <begin position="329"/>
        <end position="386"/>
    </location>
</feature>
<comment type="similarity">
    <text evidence="1">Belongs to the CdaR family.</text>
</comment>
<evidence type="ECO:0000259" key="4">
    <source>
        <dbReference type="Pfam" id="PF17853"/>
    </source>
</evidence>
<dbReference type="Pfam" id="PF13556">
    <property type="entry name" value="HTH_30"/>
    <property type="match status" value="1"/>
</dbReference>
<reference evidence="5 6" key="2">
    <citation type="submission" date="2019-09" db="EMBL/GenBank/DDBJ databases">
        <authorList>
            <person name="Jin C."/>
        </authorList>
    </citation>
    <scope>NUCLEOTIDE SEQUENCE [LARGE SCALE GENOMIC DNA]</scope>
    <source>
        <strain evidence="5 6">BN130099</strain>
    </source>
</reference>
<comment type="caution">
    <text evidence="5">The sequence shown here is derived from an EMBL/GenBank/DDBJ whole genome shotgun (WGS) entry which is preliminary data.</text>
</comment>
<evidence type="ECO:0000313" key="5">
    <source>
        <dbReference type="EMBL" id="KAA1420943.1"/>
    </source>
</evidence>